<comment type="caution">
    <text evidence="7">The sequence shown here is derived from an EMBL/GenBank/DDBJ whole genome shotgun (WGS) entry which is preliminary data.</text>
</comment>
<evidence type="ECO:0000256" key="1">
    <source>
        <dbReference type="ARBA" id="ARBA00022670"/>
    </source>
</evidence>
<evidence type="ECO:0000256" key="5">
    <source>
        <dbReference type="SAM" id="Phobius"/>
    </source>
</evidence>
<evidence type="ECO:0000313" key="8">
    <source>
        <dbReference type="Proteomes" id="UP000239576"/>
    </source>
</evidence>
<evidence type="ECO:0000259" key="6">
    <source>
        <dbReference type="SMART" id="SM00235"/>
    </source>
</evidence>
<keyword evidence="5" id="KW-0812">Transmembrane</keyword>
<feature type="domain" description="Peptidase metallopeptidase" evidence="6">
    <location>
        <begin position="91"/>
        <end position="285"/>
    </location>
</feature>
<evidence type="ECO:0000256" key="3">
    <source>
        <dbReference type="ARBA" id="ARBA00022801"/>
    </source>
</evidence>
<dbReference type="EMBL" id="PVWK01000098">
    <property type="protein sequence ID" value="PSB27080.1"/>
    <property type="molecule type" value="Genomic_DNA"/>
</dbReference>
<dbReference type="Proteomes" id="UP000239576">
    <property type="component" value="Unassembled WGS sequence"/>
</dbReference>
<feature type="transmembrane region" description="Helical" evidence="5">
    <location>
        <begin position="12"/>
        <end position="31"/>
    </location>
</feature>
<evidence type="ECO:0000256" key="2">
    <source>
        <dbReference type="ARBA" id="ARBA00022723"/>
    </source>
</evidence>
<gene>
    <name evidence="7" type="ORF">C7B82_17885</name>
</gene>
<reference evidence="7 8" key="2">
    <citation type="submission" date="2018-03" db="EMBL/GenBank/DDBJ databases">
        <title>The ancient ancestry and fast evolution of plastids.</title>
        <authorList>
            <person name="Moore K.R."/>
            <person name="Magnabosco C."/>
            <person name="Momper L."/>
            <person name="Gold D.A."/>
            <person name="Bosak T."/>
            <person name="Fournier G.P."/>
        </authorList>
    </citation>
    <scope>NUCLEOTIDE SEQUENCE [LARGE SCALE GENOMIC DNA]</scope>
    <source>
        <strain evidence="7 8">ULC18</strain>
    </source>
</reference>
<dbReference type="InterPro" id="IPR006026">
    <property type="entry name" value="Peptidase_Metallo"/>
</dbReference>
<proteinExistence type="predicted"/>
<name>A0A2T1E2X9_9CYAN</name>
<dbReference type="SUPFAM" id="SSF55486">
    <property type="entry name" value="Metalloproteases ('zincins'), catalytic domain"/>
    <property type="match status" value="1"/>
</dbReference>
<protein>
    <submittedName>
        <fullName evidence="7">Peptidase</fullName>
    </submittedName>
</protein>
<evidence type="ECO:0000313" key="7">
    <source>
        <dbReference type="EMBL" id="PSB27080.1"/>
    </source>
</evidence>
<accession>A0A2T1E2X9</accession>
<keyword evidence="5" id="KW-0472">Membrane</keyword>
<sequence>MERSRAKAIRSLPLLAVVFGVALAVVFHVLYEPTSRAQAAVVNQSYEETIAQKPAPDFPLRSHPLPPFLAKWRDPKQTGDYFDQIKVAPVGYLVWSQFPITIYLQPPTATELANSFTAQRSQVWLTAVKQAVQAWQSYLPLKLVSQAEGADIVMLRTPPPLQLEVEDVPAVNQSNPADQTVREQRPTIRLGRARSATTSYKIYAKGLSSDRGLSKPMLAHRFTIQLRPDQAPQYLQAAALHELGHALGLWGHSRSQTDVMYFSQVRQPPPISSRDLNTLKRIYEQPTRLGWELSE</sequence>
<dbReference type="GO" id="GO:0004222">
    <property type="term" value="F:metalloendopeptidase activity"/>
    <property type="evidence" value="ECO:0007669"/>
    <property type="project" value="InterPro"/>
</dbReference>
<dbReference type="SMART" id="SM00235">
    <property type="entry name" value="ZnMc"/>
    <property type="match status" value="1"/>
</dbReference>
<dbReference type="GO" id="GO:0008270">
    <property type="term" value="F:zinc ion binding"/>
    <property type="evidence" value="ECO:0007669"/>
    <property type="project" value="InterPro"/>
</dbReference>
<keyword evidence="2" id="KW-0479">Metal-binding</keyword>
<dbReference type="CDD" id="cd04279">
    <property type="entry name" value="ZnMc_MMP_like_1"/>
    <property type="match status" value="1"/>
</dbReference>
<organism evidence="7 8">
    <name type="scientific">Stenomitos frigidus ULC18</name>
    <dbReference type="NCBI Taxonomy" id="2107698"/>
    <lineage>
        <taxon>Bacteria</taxon>
        <taxon>Bacillati</taxon>
        <taxon>Cyanobacteriota</taxon>
        <taxon>Cyanophyceae</taxon>
        <taxon>Leptolyngbyales</taxon>
        <taxon>Leptolyngbyaceae</taxon>
        <taxon>Stenomitos</taxon>
    </lineage>
</organism>
<keyword evidence="5" id="KW-1133">Transmembrane helix</keyword>
<dbReference type="AlphaFoldDB" id="A0A2T1E2X9"/>
<dbReference type="GO" id="GO:0006508">
    <property type="term" value="P:proteolysis"/>
    <property type="evidence" value="ECO:0007669"/>
    <property type="project" value="UniProtKB-KW"/>
</dbReference>
<keyword evidence="4" id="KW-0862">Zinc</keyword>
<keyword evidence="1" id="KW-0645">Protease</keyword>
<keyword evidence="3" id="KW-0378">Hydrolase</keyword>
<dbReference type="InterPro" id="IPR024079">
    <property type="entry name" value="MetalloPept_cat_dom_sf"/>
</dbReference>
<dbReference type="Gene3D" id="3.40.390.10">
    <property type="entry name" value="Collagenase (Catalytic Domain)"/>
    <property type="match status" value="1"/>
</dbReference>
<dbReference type="InterPro" id="IPR001818">
    <property type="entry name" value="Pept_M10_metallopeptidase"/>
</dbReference>
<reference evidence="8" key="1">
    <citation type="submission" date="2018-02" db="EMBL/GenBank/DDBJ databases">
        <authorList>
            <person name="Moore K."/>
            <person name="Momper L."/>
        </authorList>
    </citation>
    <scope>NUCLEOTIDE SEQUENCE [LARGE SCALE GENOMIC DNA]</scope>
    <source>
        <strain evidence="8">ULC18</strain>
    </source>
</reference>
<dbReference type="Pfam" id="PF00413">
    <property type="entry name" value="Peptidase_M10"/>
    <property type="match status" value="1"/>
</dbReference>
<keyword evidence="8" id="KW-1185">Reference proteome</keyword>
<dbReference type="GO" id="GO:0031012">
    <property type="term" value="C:extracellular matrix"/>
    <property type="evidence" value="ECO:0007669"/>
    <property type="project" value="InterPro"/>
</dbReference>
<evidence type="ECO:0000256" key="4">
    <source>
        <dbReference type="ARBA" id="ARBA00022833"/>
    </source>
</evidence>